<accession>A0A6S6RWZ4</accession>
<reference evidence="1" key="1">
    <citation type="submission" date="2020-01" db="EMBL/GenBank/DDBJ databases">
        <authorList>
            <person name="Meier V. D."/>
            <person name="Meier V D."/>
        </authorList>
    </citation>
    <scope>NUCLEOTIDE SEQUENCE</scope>
    <source>
        <strain evidence="1">HLG_WM_MAG_06</strain>
    </source>
</reference>
<dbReference type="AlphaFoldDB" id="A0A6S6RWZ4"/>
<evidence type="ECO:0000313" key="1">
    <source>
        <dbReference type="EMBL" id="CAA6799836.1"/>
    </source>
</evidence>
<dbReference type="EMBL" id="CACVAP010000026">
    <property type="protein sequence ID" value="CAA6799836.1"/>
    <property type="molecule type" value="Genomic_DNA"/>
</dbReference>
<organism evidence="1">
    <name type="scientific">uncultured Sulfurovum sp</name>
    <dbReference type="NCBI Taxonomy" id="269237"/>
    <lineage>
        <taxon>Bacteria</taxon>
        <taxon>Pseudomonadati</taxon>
        <taxon>Campylobacterota</taxon>
        <taxon>Epsilonproteobacteria</taxon>
        <taxon>Campylobacterales</taxon>
        <taxon>Sulfurovaceae</taxon>
        <taxon>Sulfurovum</taxon>
        <taxon>environmental samples</taxon>
    </lineage>
</organism>
<proteinExistence type="predicted"/>
<sequence length="306" mass="35807">MREDYKKEDNDFIDALDKINNIYVKSKDIDSVYLEIKKRQLAQKANGLLKNLFSVAHSENITFSKIFIQNMTLANARKFLISEQKKKKERSMENKKQNLEHSRIDVLRDATNNNICIKGSSLKPIQNFLKYELLASWDDNDKVWRISDSKSKKDLDEIYDKIVNKITYNELRETKKNEYYLHPNEENLLRYGRASVLYAGVVNITYLEEQNLKLEAKQEDGDRSIHRLYEAVVATLKAYDELKKIGFLVEMHESIKMKEGLISLPIARFSSHEIKIALAKNINATTKELNELFFSLKERENVRDMG</sequence>
<name>A0A6S6RWZ4_9BACT</name>
<protein>
    <submittedName>
        <fullName evidence="1">Uncharacterized protein</fullName>
    </submittedName>
</protein>
<gene>
    <name evidence="1" type="ORF">HELGO_WM11980</name>
</gene>